<dbReference type="EMBL" id="CP055898">
    <property type="protein sequence ID" value="QKX54803.1"/>
    <property type="molecule type" value="Genomic_DNA"/>
</dbReference>
<dbReference type="InterPro" id="IPR029044">
    <property type="entry name" value="Nucleotide-diphossugar_trans"/>
</dbReference>
<dbReference type="PANTHER" id="PTHR11183">
    <property type="entry name" value="GLYCOGENIN SUBFAMILY MEMBER"/>
    <property type="match status" value="1"/>
</dbReference>
<keyword evidence="1" id="KW-0812">Transmembrane</keyword>
<name>A0A7H8QNQ0_TALRU</name>
<dbReference type="InterPro" id="IPR050587">
    <property type="entry name" value="GNT1/Glycosyltrans_8"/>
</dbReference>
<dbReference type="GeneID" id="55989402"/>
<keyword evidence="1" id="KW-0472">Membrane</keyword>
<reference evidence="3" key="1">
    <citation type="submission" date="2020-06" db="EMBL/GenBank/DDBJ databases">
        <title>A chromosome-scale genome assembly of Talaromyces rugulosus W13939.</title>
        <authorList>
            <person name="Wang B."/>
            <person name="Guo L."/>
            <person name="Ye K."/>
            <person name="Wang L."/>
        </authorList>
    </citation>
    <scope>NUCLEOTIDE SEQUENCE [LARGE SCALE GENOMIC DNA]</scope>
    <source>
        <strain evidence="3">W13939</strain>
    </source>
</reference>
<dbReference type="GO" id="GO:0016757">
    <property type="term" value="F:glycosyltransferase activity"/>
    <property type="evidence" value="ECO:0007669"/>
    <property type="project" value="InterPro"/>
</dbReference>
<dbReference type="InterPro" id="IPR002495">
    <property type="entry name" value="Glyco_trans_8"/>
</dbReference>
<evidence type="ECO:0000313" key="2">
    <source>
        <dbReference type="EMBL" id="QKX54803.1"/>
    </source>
</evidence>
<dbReference type="OrthoDB" id="2014201at2759"/>
<dbReference type="Pfam" id="PF01501">
    <property type="entry name" value="Glyco_transf_8"/>
    <property type="match status" value="1"/>
</dbReference>
<keyword evidence="1" id="KW-1133">Transmembrane helix</keyword>
<feature type="transmembrane region" description="Helical" evidence="1">
    <location>
        <begin position="134"/>
        <end position="154"/>
    </location>
</feature>
<keyword evidence="3" id="KW-1185">Reference proteome</keyword>
<dbReference type="SUPFAM" id="SSF53448">
    <property type="entry name" value="Nucleotide-diphospho-sugar transferases"/>
    <property type="match status" value="1"/>
</dbReference>
<gene>
    <name evidence="2" type="ORF">TRUGW13939_01892</name>
</gene>
<evidence type="ECO:0000256" key="1">
    <source>
        <dbReference type="SAM" id="Phobius"/>
    </source>
</evidence>
<organism evidence="2 3">
    <name type="scientific">Talaromyces rugulosus</name>
    <name type="common">Penicillium rugulosum</name>
    <dbReference type="NCBI Taxonomy" id="121627"/>
    <lineage>
        <taxon>Eukaryota</taxon>
        <taxon>Fungi</taxon>
        <taxon>Dikarya</taxon>
        <taxon>Ascomycota</taxon>
        <taxon>Pezizomycotina</taxon>
        <taxon>Eurotiomycetes</taxon>
        <taxon>Eurotiomycetidae</taxon>
        <taxon>Eurotiales</taxon>
        <taxon>Trichocomaceae</taxon>
        <taxon>Talaromyces</taxon>
        <taxon>Talaromyces sect. Islandici</taxon>
    </lineage>
</organism>
<protein>
    <submittedName>
        <fullName evidence="2">Uncharacterized protein</fullName>
    </submittedName>
</protein>
<accession>A0A7H8QNQ0</accession>
<proteinExistence type="predicted"/>
<dbReference type="RefSeq" id="XP_035340982.1">
    <property type="nucleotide sequence ID" value="XM_035485089.1"/>
</dbReference>
<sequence>MVVGTNCDQHQILDFTWCAWDANARKGSQARQTVDLGYEIPISPVRKKAVICLLFAFSIGPSHLAPCVEAGLKELTGQPGVSSGEKAVQVSTALAYIVRTSHDLRLSVLTSAIKPVHAPQSLNVLIMYPLRESWAIKVLILTPLTLLLLSFLWLTSTRYYSDHLDVVPHYEPVSHDEFVSQKHHHNASSTSKNAFATFLSGYNGTDSEKYFTAVKLLTYQLIHDPPTRARNGTPFIVLVTKDVEQERQDILRHGGATVISVDDVERDWFQPTTSRWEGVMAKLNLWSLTDYEKVVFVDADTVILKPMDEIFSIPATDIRDSLPAPPEAIDPLASMSVTPPQKYMMAGIHDIWIEANKKPPENETFYEVDNYMNAGFFVISPSKEMFDFYLSLLENPVPFDLNYPEQNLLNFAHRTDGQMPWQVLNTTWNDITQLNPSYDRNARSLHHKWWVELPDKPIQDFIKGAMERMDETEADFAF</sequence>
<dbReference type="Gene3D" id="3.90.550.10">
    <property type="entry name" value="Spore Coat Polysaccharide Biosynthesis Protein SpsA, Chain A"/>
    <property type="match status" value="1"/>
</dbReference>
<dbReference type="KEGG" id="trg:TRUGW13939_01892"/>
<dbReference type="AlphaFoldDB" id="A0A7H8QNQ0"/>
<dbReference type="Proteomes" id="UP000509510">
    <property type="component" value="Chromosome I"/>
</dbReference>
<evidence type="ECO:0000313" key="3">
    <source>
        <dbReference type="Proteomes" id="UP000509510"/>
    </source>
</evidence>